<evidence type="ECO:0000313" key="2">
    <source>
        <dbReference type="Proteomes" id="UP001234178"/>
    </source>
</evidence>
<organism evidence="1 2">
    <name type="scientific">Daphnia magna</name>
    <dbReference type="NCBI Taxonomy" id="35525"/>
    <lineage>
        <taxon>Eukaryota</taxon>
        <taxon>Metazoa</taxon>
        <taxon>Ecdysozoa</taxon>
        <taxon>Arthropoda</taxon>
        <taxon>Crustacea</taxon>
        <taxon>Branchiopoda</taxon>
        <taxon>Diplostraca</taxon>
        <taxon>Cladocera</taxon>
        <taxon>Anomopoda</taxon>
        <taxon>Daphniidae</taxon>
        <taxon>Daphnia</taxon>
    </lineage>
</organism>
<name>A0ABR0B121_9CRUS</name>
<sequence length="255" mass="28141">CRYPLNKSNVEKYFEPHNASTVSSILAYYQSSILPRSTQTLINWCASSRINEMFDINSQPKENWVVLVVDTDHQSIHAMADFEGSQNLRVGKYSFAVDTNYSEAVEIVFGLIAVGHFDLARMNKASWNLAMIADLQSSYSSSSPCSDTYSSCQSRASPLSLSEKKLYLYSNSTNSFQLRINAALGVLISDSGFVISWVFKFGFSGGEVSLICKWHIGCGLDGGGVWSLGHVGVALVYTLRTLNVRADLPSSVKHF</sequence>
<reference evidence="1 2" key="1">
    <citation type="journal article" date="2023" name="Nucleic Acids Res.">
        <title>The hologenome of Daphnia magna reveals possible DNA methylation and microbiome-mediated evolution of the host genome.</title>
        <authorList>
            <person name="Chaturvedi A."/>
            <person name="Li X."/>
            <person name="Dhandapani V."/>
            <person name="Marshall H."/>
            <person name="Kissane S."/>
            <person name="Cuenca-Cambronero M."/>
            <person name="Asole G."/>
            <person name="Calvet F."/>
            <person name="Ruiz-Romero M."/>
            <person name="Marangio P."/>
            <person name="Guigo R."/>
            <person name="Rago D."/>
            <person name="Mirbahai L."/>
            <person name="Eastwood N."/>
            <person name="Colbourne J.K."/>
            <person name="Zhou J."/>
            <person name="Mallon E."/>
            <person name="Orsini L."/>
        </authorList>
    </citation>
    <scope>NUCLEOTIDE SEQUENCE [LARGE SCALE GENOMIC DNA]</scope>
    <source>
        <strain evidence="1">LRV0_1</strain>
    </source>
</reference>
<comment type="caution">
    <text evidence="1">The sequence shown here is derived from an EMBL/GenBank/DDBJ whole genome shotgun (WGS) entry which is preliminary data.</text>
</comment>
<gene>
    <name evidence="1" type="ORF">OUZ56_024611</name>
</gene>
<proteinExistence type="predicted"/>
<dbReference type="Proteomes" id="UP001234178">
    <property type="component" value="Unassembled WGS sequence"/>
</dbReference>
<protein>
    <submittedName>
        <fullName evidence="1">Uncharacterized protein</fullName>
    </submittedName>
</protein>
<keyword evidence="2" id="KW-1185">Reference proteome</keyword>
<accession>A0ABR0B121</accession>
<evidence type="ECO:0000313" key="1">
    <source>
        <dbReference type="EMBL" id="KAK4031085.1"/>
    </source>
</evidence>
<feature type="non-terminal residue" evidence="1">
    <location>
        <position position="1"/>
    </location>
</feature>
<dbReference type="EMBL" id="JAOYFB010000039">
    <property type="protein sequence ID" value="KAK4031085.1"/>
    <property type="molecule type" value="Genomic_DNA"/>
</dbReference>